<dbReference type="EC" id="2.3.1.269" evidence="9"/>
<accession>A0A4R6WL79</accession>
<keyword evidence="7 9" id="KW-0472">Membrane</keyword>
<gene>
    <name evidence="9" type="primary">lnt</name>
    <name evidence="11" type="ORF">A8950_3649</name>
</gene>
<evidence type="ECO:0000256" key="5">
    <source>
        <dbReference type="ARBA" id="ARBA00022692"/>
    </source>
</evidence>
<comment type="pathway">
    <text evidence="9">Protein modification; lipoprotein biosynthesis (N-acyl transfer).</text>
</comment>
<dbReference type="Proteomes" id="UP000295783">
    <property type="component" value="Unassembled WGS sequence"/>
</dbReference>
<dbReference type="InterPro" id="IPR045378">
    <property type="entry name" value="LNT_N"/>
</dbReference>
<dbReference type="InterPro" id="IPR036526">
    <property type="entry name" value="C-N_Hydrolase_sf"/>
</dbReference>
<keyword evidence="11" id="KW-0449">Lipoprotein</keyword>
<comment type="subcellular location">
    <subcellularLocation>
        <location evidence="1 9">Cell membrane</location>
        <topology evidence="1 9">Multi-pass membrane protein</topology>
    </subcellularLocation>
</comment>
<comment type="caution">
    <text evidence="11">The sequence shown here is derived from an EMBL/GenBank/DDBJ whole genome shotgun (WGS) entry which is preliminary data.</text>
</comment>
<dbReference type="GO" id="GO:0042158">
    <property type="term" value="P:lipoprotein biosynthetic process"/>
    <property type="evidence" value="ECO:0007669"/>
    <property type="project" value="UniProtKB-UniRule"/>
</dbReference>
<protein>
    <recommendedName>
        <fullName evidence="9">Apolipoprotein N-acyltransferase</fullName>
        <shortName evidence="9">ALP N-acyltransferase</shortName>
        <ecNumber evidence="9">2.3.1.269</ecNumber>
    </recommendedName>
</protein>
<evidence type="ECO:0000256" key="8">
    <source>
        <dbReference type="ARBA" id="ARBA00023315"/>
    </source>
</evidence>
<dbReference type="HAMAP" id="MF_01148">
    <property type="entry name" value="Lnt"/>
    <property type="match status" value="1"/>
</dbReference>
<feature type="transmembrane region" description="Helical" evidence="9">
    <location>
        <begin position="173"/>
        <end position="194"/>
    </location>
</feature>
<evidence type="ECO:0000256" key="6">
    <source>
        <dbReference type="ARBA" id="ARBA00022989"/>
    </source>
</evidence>
<comment type="similarity">
    <text evidence="2 9">Belongs to the CN hydrolase family. Apolipoprotein N-acyltransferase subfamily.</text>
</comment>
<evidence type="ECO:0000259" key="10">
    <source>
        <dbReference type="PROSITE" id="PS50263"/>
    </source>
</evidence>
<evidence type="ECO:0000256" key="9">
    <source>
        <dbReference type="HAMAP-Rule" id="MF_01148"/>
    </source>
</evidence>
<evidence type="ECO:0000313" key="12">
    <source>
        <dbReference type="Proteomes" id="UP000295783"/>
    </source>
</evidence>
<proteinExistence type="inferred from homology"/>
<dbReference type="CDD" id="cd07571">
    <property type="entry name" value="ALP_N-acyl_transferase"/>
    <property type="match status" value="1"/>
</dbReference>
<keyword evidence="6 9" id="KW-1133">Transmembrane helix</keyword>
<dbReference type="Gene3D" id="3.60.110.10">
    <property type="entry name" value="Carbon-nitrogen hydrolase"/>
    <property type="match status" value="1"/>
</dbReference>
<dbReference type="PANTHER" id="PTHR38686">
    <property type="entry name" value="APOLIPOPROTEIN N-ACYLTRANSFERASE"/>
    <property type="match status" value="1"/>
</dbReference>
<keyword evidence="8 9" id="KW-0012">Acyltransferase</keyword>
<comment type="catalytic activity">
    <reaction evidence="9">
        <text>N-terminal S-1,2-diacyl-sn-glyceryl-L-cysteinyl-[lipoprotein] + a glycerophospholipid = N-acyl-S-1,2-diacyl-sn-glyceryl-L-cysteinyl-[lipoprotein] + a 2-acyl-sn-glycero-3-phospholipid + H(+)</text>
        <dbReference type="Rhea" id="RHEA:48228"/>
        <dbReference type="Rhea" id="RHEA-COMP:14681"/>
        <dbReference type="Rhea" id="RHEA-COMP:14684"/>
        <dbReference type="ChEBI" id="CHEBI:15378"/>
        <dbReference type="ChEBI" id="CHEBI:136912"/>
        <dbReference type="ChEBI" id="CHEBI:140656"/>
        <dbReference type="ChEBI" id="CHEBI:140657"/>
        <dbReference type="ChEBI" id="CHEBI:140660"/>
        <dbReference type="EC" id="2.3.1.269"/>
    </reaction>
</comment>
<dbReference type="UniPathway" id="UPA00666"/>
<sequence length="514" mass="55259">MHRLAQCYARLGSLSPWARRSLAVLLGALGALAFAPVNAIPAMAVALVGLFWLIQSAPTRRRAFNVAWFWGFGHFAAGNFWIANSFLIDAARFGWMMPPVIGGLAAFLALYPGLVGAALWRRDDLSPGRILAFAALFTIGEWLRGHVLTGYPWNLTAYVWDASVAMMQSVALWGAWGLGFVTVLVFTLPAMLGAATGRRQLLFLGGGLALLAGLWLGGSLRLDAAASAHVPDVRLRIVQANISQAERMLTDPGLRHLEKHVALTRMTPGFGESNVVVWPESGADFFLERKPDLRQFIATAVPPGGTLLTGTIRGWPETGKISEIWNSLTVLDGSGNLLATADKAHLVPLGEYVPLRDLFPFINKLTPGSMDFSAAAGPQTIAVPGAPDAGPLICYEVIFPGAVTNPVRPQWLVNITNDGWFGISPGPYQHFVAARFRSVEEGLPMVRAANTGISGIIDSYGRIEAISELGTEAVLDGALPVALPATVFARWGLWPVILLVTIGIIPLLLQRLPR</sequence>
<evidence type="ECO:0000256" key="1">
    <source>
        <dbReference type="ARBA" id="ARBA00004651"/>
    </source>
</evidence>
<evidence type="ECO:0000256" key="3">
    <source>
        <dbReference type="ARBA" id="ARBA00022475"/>
    </source>
</evidence>
<feature type="transmembrane region" description="Helical" evidence="9">
    <location>
        <begin position="100"/>
        <end position="120"/>
    </location>
</feature>
<dbReference type="GO" id="GO:0005886">
    <property type="term" value="C:plasma membrane"/>
    <property type="evidence" value="ECO:0007669"/>
    <property type="project" value="UniProtKB-SubCell"/>
</dbReference>
<evidence type="ECO:0000256" key="7">
    <source>
        <dbReference type="ARBA" id="ARBA00023136"/>
    </source>
</evidence>
<dbReference type="SUPFAM" id="SSF56317">
    <property type="entry name" value="Carbon-nitrogen hydrolase"/>
    <property type="match status" value="1"/>
</dbReference>
<dbReference type="AlphaFoldDB" id="A0A4R6WL79"/>
<organism evidence="11 12">
    <name type="scientific">Dongia mobilis</name>
    <dbReference type="NCBI Taxonomy" id="578943"/>
    <lineage>
        <taxon>Bacteria</taxon>
        <taxon>Pseudomonadati</taxon>
        <taxon>Pseudomonadota</taxon>
        <taxon>Alphaproteobacteria</taxon>
        <taxon>Rhodospirillales</taxon>
        <taxon>Dongiaceae</taxon>
        <taxon>Dongia</taxon>
    </lineage>
</organism>
<dbReference type="PROSITE" id="PS50263">
    <property type="entry name" value="CN_HYDROLASE"/>
    <property type="match status" value="1"/>
</dbReference>
<feature type="transmembrane region" description="Helical" evidence="9">
    <location>
        <begin position="66"/>
        <end position="88"/>
    </location>
</feature>
<dbReference type="InterPro" id="IPR003010">
    <property type="entry name" value="C-N_Hydrolase"/>
</dbReference>
<evidence type="ECO:0000313" key="11">
    <source>
        <dbReference type="EMBL" id="TDQ78593.1"/>
    </source>
</evidence>
<keyword evidence="3 9" id="KW-1003">Cell membrane</keyword>
<reference evidence="11 12" key="1">
    <citation type="submission" date="2019-03" db="EMBL/GenBank/DDBJ databases">
        <title>Genomic Encyclopedia of Type Strains, Phase III (KMG-III): the genomes of soil and plant-associated and newly described type strains.</title>
        <authorList>
            <person name="Whitman W."/>
        </authorList>
    </citation>
    <scope>NUCLEOTIDE SEQUENCE [LARGE SCALE GENOMIC DNA]</scope>
    <source>
        <strain evidence="11 12">CGMCC 1.7660</strain>
    </source>
</reference>
<evidence type="ECO:0000256" key="4">
    <source>
        <dbReference type="ARBA" id="ARBA00022679"/>
    </source>
</evidence>
<dbReference type="EMBL" id="SNYW01000013">
    <property type="protein sequence ID" value="TDQ78593.1"/>
    <property type="molecule type" value="Genomic_DNA"/>
</dbReference>
<dbReference type="Pfam" id="PF20154">
    <property type="entry name" value="LNT_N"/>
    <property type="match status" value="1"/>
</dbReference>
<comment type="function">
    <text evidence="9">Catalyzes the phospholipid dependent N-acylation of the N-terminal cysteine of apolipoprotein, the last step in lipoprotein maturation.</text>
</comment>
<dbReference type="InterPro" id="IPR004563">
    <property type="entry name" value="Apolipo_AcylTrfase"/>
</dbReference>
<feature type="domain" description="CN hydrolase" evidence="10">
    <location>
        <begin position="238"/>
        <end position="485"/>
    </location>
</feature>
<evidence type="ECO:0000256" key="2">
    <source>
        <dbReference type="ARBA" id="ARBA00010065"/>
    </source>
</evidence>
<dbReference type="Pfam" id="PF00795">
    <property type="entry name" value="CN_hydrolase"/>
    <property type="match status" value="1"/>
</dbReference>
<dbReference type="OrthoDB" id="9804277at2"/>
<feature type="transmembrane region" description="Helical" evidence="9">
    <location>
        <begin position="132"/>
        <end position="153"/>
    </location>
</feature>
<dbReference type="PANTHER" id="PTHR38686:SF1">
    <property type="entry name" value="APOLIPOPROTEIN N-ACYLTRANSFERASE"/>
    <property type="match status" value="1"/>
</dbReference>
<feature type="transmembrane region" description="Helical" evidence="9">
    <location>
        <begin position="22"/>
        <end position="54"/>
    </location>
</feature>
<feature type="transmembrane region" description="Helical" evidence="9">
    <location>
        <begin position="201"/>
        <end position="218"/>
    </location>
</feature>
<dbReference type="NCBIfam" id="TIGR00546">
    <property type="entry name" value="lnt"/>
    <property type="match status" value="1"/>
</dbReference>
<keyword evidence="4 9" id="KW-0808">Transferase</keyword>
<keyword evidence="12" id="KW-1185">Reference proteome</keyword>
<dbReference type="RefSeq" id="WP_133615074.1">
    <property type="nucleotide sequence ID" value="NZ_SNYW01000013.1"/>
</dbReference>
<keyword evidence="5 9" id="KW-0812">Transmembrane</keyword>
<feature type="transmembrane region" description="Helical" evidence="9">
    <location>
        <begin position="491"/>
        <end position="509"/>
    </location>
</feature>
<dbReference type="GO" id="GO:0016410">
    <property type="term" value="F:N-acyltransferase activity"/>
    <property type="evidence" value="ECO:0007669"/>
    <property type="project" value="UniProtKB-UniRule"/>
</dbReference>
<name>A0A4R6WL79_9PROT</name>